<name>A0A166Q4I2_9AGAM</name>
<keyword evidence="3" id="KW-1185">Reference proteome</keyword>
<dbReference type="AlphaFoldDB" id="A0A166Q4I2"/>
<proteinExistence type="predicted"/>
<dbReference type="EMBL" id="KV417512">
    <property type="protein sequence ID" value="KZP26743.1"/>
    <property type="molecule type" value="Genomic_DNA"/>
</dbReference>
<feature type="region of interest" description="Disordered" evidence="1">
    <location>
        <begin position="75"/>
        <end position="102"/>
    </location>
</feature>
<gene>
    <name evidence="2" type="ORF">FIBSPDRAFT_333619</name>
</gene>
<protein>
    <submittedName>
        <fullName evidence="2">Uncharacterized protein</fullName>
    </submittedName>
</protein>
<accession>A0A166Q4I2</accession>
<dbReference type="Proteomes" id="UP000076532">
    <property type="component" value="Unassembled WGS sequence"/>
</dbReference>
<evidence type="ECO:0000313" key="2">
    <source>
        <dbReference type="EMBL" id="KZP26743.1"/>
    </source>
</evidence>
<organism evidence="2 3">
    <name type="scientific">Athelia psychrophila</name>
    <dbReference type="NCBI Taxonomy" id="1759441"/>
    <lineage>
        <taxon>Eukaryota</taxon>
        <taxon>Fungi</taxon>
        <taxon>Dikarya</taxon>
        <taxon>Basidiomycota</taxon>
        <taxon>Agaricomycotina</taxon>
        <taxon>Agaricomycetes</taxon>
        <taxon>Agaricomycetidae</taxon>
        <taxon>Atheliales</taxon>
        <taxon>Atheliaceae</taxon>
        <taxon>Athelia</taxon>
    </lineage>
</organism>
<sequence length="116" mass="13338">MPQAWGRADASWRVQAHINVVILSSADSARICSYGVPCAFRKPEVYHYSAVREDGFPEEKHSNRSDLQHRRHIQSLKRKNATDHQALSQHRYIHSPSPDLGFPHFSVYRSSVRMPS</sequence>
<evidence type="ECO:0000256" key="1">
    <source>
        <dbReference type="SAM" id="MobiDB-lite"/>
    </source>
</evidence>
<reference evidence="2 3" key="1">
    <citation type="journal article" date="2016" name="Mol. Biol. Evol.">
        <title>Comparative Genomics of Early-Diverging Mushroom-Forming Fungi Provides Insights into the Origins of Lignocellulose Decay Capabilities.</title>
        <authorList>
            <person name="Nagy L.G."/>
            <person name="Riley R."/>
            <person name="Tritt A."/>
            <person name="Adam C."/>
            <person name="Daum C."/>
            <person name="Floudas D."/>
            <person name="Sun H."/>
            <person name="Yadav J.S."/>
            <person name="Pangilinan J."/>
            <person name="Larsson K.H."/>
            <person name="Matsuura K."/>
            <person name="Barry K."/>
            <person name="Labutti K."/>
            <person name="Kuo R."/>
            <person name="Ohm R.A."/>
            <person name="Bhattacharya S.S."/>
            <person name="Shirouzu T."/>
            <person name="Yoshinaga Y."/>
            <person name="Martin F.M."/>
            <person name="Grigoriev I.V."/>
            <person name="Hibbett D.S."/>
        </authorList>
    </citation>
    <scope>NUCLEOTIDE SEQUENCE [LARGE SCALE GENOMIC DNA]</scope>
    <source>
        <strain evidence="2 3">CBS 109695</strain>
    </source>
</reference>
<evidence type="ECO:0000313" key="3">
    <source>
        <dbReference type="Proteomes" id="UP000076532"/>
    </source>
</evidence>